<dbReference type="PROSITE" id="PS50932">
    <property type="entry name" value="HTH_LACI_2"/>
    <property type="match status" value="1"/>
</dbReference>
<evidence type="ECO:0000256" key="1">
    <source>
        <dbReference type="ARBA" id="ARBA00023015"/>
    </source>
</evidence>
<accession>A0A212AE76</accession>
<organism evidence="5 6">
    <name type="scientific">Haematobacter genomosp. 1</name>
    <dbReference type="NCBI Taxonomy" id="366618"/>
    <lineage>
        <taxon>Bacteria</taxon>
        <taxon>Pseudomonadati</taxon>
        <taxon>Pseudomonadota</taxon>
        <taxon>Alphaproteobacteria</taxon>
        <taxon>Rhodobacterales</taxon>
        <taxon>Paracoccaceae</taxon>
        <taxon>Haematobacter</taxon>
    </lineage>
</organism>
<dbReference type="OrthoDB" id="7683681at2"/>
<dbReference type="Pfam" id="PF13407">
    <property type="entry name" value="Peripla_BP_4"/>
    <property type="match status" value="1"/>
</dbReference>
<dbReference type="InterPro" id="IPR000843">
    <property type="entry name" value="HTH_LacI"/>
</dbReference>
<dbReference type="InterPro" id="IPR028082">
    <property type="entry name" value="Peripla_BP_I"/>
</dbReference>
<dbReference type="SUPFAM" id="SSF53822">
    <property type="entry name" value="Periplasmic binding protein-like I"/>
    <property type="match status" value="1"/>
</dbReference>
<dbReference type="PANTHER" id="PTHR30146">
    <property type="entry name" value="LACI-RELATED TRANSCRIPTIONAL REPRESSOR"/>
    <property type="match status" value="1"/>
</dbReference>
<keyword evidence="6" id="KW-1185">Reference proteome</keyword>
<evidence type="ECO:0000256" key="2">
    <source>
        <dbReference type="ARBA" id="ARBA00023125"/>
    </source>
</evidence>
<dbReference type="PANTHER" id="PTHR30146:SF109">
    <property type="entry name" value="HTH-TYPE TRANSCRIPTIONAL REGULATOR GALS"/>
    <property type="match status" value="1"/>
</dbReference>
<keyword evidence="2" id="KW-0238">DNA-binding</keyword>
<dbReference type="Gene3D" id="1.10.260.40">
    <property type="entry name" value="lambda repressor-like DNA-binding domains"/>
    <property type="match status" value="1"/>
</dbReference>
<evidence type="ECO:0000313" key="5">
    <source>
        <dbReference type="EMBL" id="OWJ79609.1"/>
    </source>
</evidence>
<dbReference type="InterPro" id="IPR010982">
    <property type="entry name" value="Lambda_DNA-bd_dom_sf"/>
</dbReference>
<name>A0A212AE76_9RHOB</name>
<feature type="domain" description="HTH lacI-type" evidence="4">
    <location>
        <begin position="20"/>
        <end position="77"/>
    </location>
</feature>
<proteinExistence type="predicted"/>
<protein>
    <submittedName>
        <fullName evidence="5">LacI family transcriptional regulator</fullName>
    </submittedName>
</protein>
<dbReference type="EMBL" id="NIPW01000007">
    <property type="protein sequence ID" value="OWJ79609.1"/>
    <property type="molecule type" value="Genomic_DNA"/>
</dbReference>
<dbReference type="SUPFAM" id="SSF47413">
    <property type="entry name" value="lambda repressor-like DNA-binding domains"/>
    <property type="match status" value="1"/>
</dbReference>
<evidence type="ECO:0000259" key="4">
    <source>
        <dbReference type="PROSITE" id="PS50932"/>
    </source>
</evidence>
<dbReference type="InterPro" id="IPR025997">
    <property type="entry name" value="SBP_2_dom"/>
</dbReference>
<reference evidence="5 6" key="1">
    <citation type="submission" date="2016-12" db="EMBL/GenBank/DDBJ databases">
        <title>Comparison of Traditional DNA-DNA Hybridization with In Silico Genomic Analysis.</title>
        <authorList>
            <person name="Nicholson A.C."/>
            <person name="Humrighouse B.W."/>
            <person name="Graziano J."/>
            <person name="Lasker B."/>
            <person name="Whitney A.M."/>
            <person name="Mcquiston J.R."/>
        </authorList>
    </citation>
    <scope>NUCLEOTIDE SEQUENCE [LARGE SCALE GENOMIC DNA]</scope>
    <source>
        <strain evidence="5 6">H2240</strain>
    </source>
</reference>
<keyword evidence="3" id="KW-0804">Transcription</keyword>
<evidence type="ECO:0000256" key="3">
    <source>
        <dbReference type="ARBA" id="ARBA00023163"/>
    </source>
</evidence>
<dbReference type="Pfam" id="PF00356">
    <property type="entry name" value="LacI"/>
    <property type="match status" value="1"/>
</dbReference>
<dbReference type="GO" id="GO:0000976">
    <property type="term" value="F:transcription cis-regulatory region binding"/>
    <property type="evidence" value="ECO:0007669"/>
    <property type="project" value="TreeGrafter"/>
</dbReference>
<evidence type="ECO:0000313" key="6">
    <source>
        <dbReference type="Proteomes" id="UP000196878"/>
    </source>
</evidence>
<dbReference type="SMART" id="SM00354">
    <property type="entry name" value="HTH_LACI"/>
    <property type="match status" value="1"/>
</dbReference>
<gene>
    <name evidence="5" type="ORF">CDV49_04635</name>
</gene>
<sequence>MKGAEGDSLPAEETAQRRRPTIYDLASLAGTSPSAVSAVLNGSWKKRRISAGLADRINRVAEEQGYAVNRQASALRSARSGIVGMIVPKYDNRYFGAIAEQFEAGARERGLFPVITCTQRDPELEMEAARELLSYQVDCLVATGATDPDRIAELCAASGVRTLNLDLPGRAAPSVVSDNFGGARDLSHLILTRTETAFGRRKPLMFLGGRRTDHNTLERIRGFRAAHEAAGIPLQEAHILPCGYAADKVEHALDALEGPLADGIFVNSTIALEGVVRWLKRRRLDPEACLFGCFDWDPFAALLTGNVGMVRQDVPAMLTALFALLDDRAKAPQAKGQIVVPVLMEPVG</sequence>
<dbReference type="RefSeq" id="WP_088214402.1">
    <property type="nucleotide sequence ID" value="NZ_NIPW01000007.1"/>
</dbReference>
<keyword evidence="1" id="KW-0805">Transcription regulation</keyword>
<comment type="caution">
    <text evidence="5">The sequence shown here is derived from an EMBL/GenBank/DDBJ whole genome shotgun (WGS) entry which is preliminary data.</text>
</comment>
<dbReference type="Proteomes" id="UP000196878">
    <property type="component" value="Unassembled WGS sequence"/>
</dbReference>
<dbReference type="AlphaFoldDB" id="A0A212AE76"/>
<dbReference type="Gene3D" id="3.40.50.2300">
    <property type="match status" value="2"/>
</dbReference>
<dbReference type="GO" id="GO:0003700">
    <property type="term" value="F:DNA-binding transcription factor activity"/>
    <property type="evidence" value="ECO:0007669"/>
    <property type="project" value="TreeGrafter"/>
</dbReference>